<dbReference type="KEGG" id="cpas:Clopa_2527"/>
<evidence type="ECO:0000313" key="1">
    <source>
        <dbReference type="EMBL" id="AGK97387.1"/>
    </source>
</evidence>
<sequence>MKARYVMIKSCKDKNSWYRNKLNKIYEVDLETKGGFFVKYGRKTGFVCEGDYEVMG</sequence>
<keyword evidence="2" id="KW-1185">Reference proteome</keyword>
<dbReference type="STRING" id="86416.Clopa_2527"/>
<organism evidence="1 2">
    <name type="scientific">Clostridium pasteurianum BC1</name>
    <dbReference type="NCBI Taxonomy" id="86416"/>
    <lineage>
        <taxon>Bacteria</taxon>
        <taxon>Bacillati</taxon>
        <taxon>Bacillota</taxon>
        <taxon>Clostridia</taxon>
        <taxon>Eubacteriales</taxon>
        <taxon>Clostridiaceae</taxon>
        <taxon>Clostridium</taxon>
    </lineage>
</organism>
<dbReference type="Proteomes" id="UP000013523">
    <property type="component" value="Chromosome"/>
</dbReference>
<dbReference type="AlphaFoldDB" id="R4K2Q2"/>
<accession>R4K2Q2</accession>
<gene>
    <name evidence="1" type="ORF">Clopa_2527</name>
</gene>
<dbReference type="PATRIC" id="fig|86416.3.peg.2511"/>
<protein>
    <submittedName>
        <fullName evidence="1">Uncharacterized protein</fullName>
    </submittedName>
</protein>
<dbReference type="EMBL" id="CP003261">
    <property type="protein sequence ID" value="AGK97387.1"/>
    <property type="molecule type" value="Genomic_DNA"/>
</dbReference>
<reference evidence="1 2" key="1">
    <citation type="submission" date="2012-01" db="EMBL/GenBank/DDBJ databases">
        <title>Complete sequence of chromosome of Clostridium pasteurianum BC1.</title>
        <authorList>
            <consortium name="US DOE Joint Genome Institute"/>
            <person name="Lucas S."/>
            <person name="Han J."/>
            <person name="Lapidus A."/>
            <person name="Cheng J.-F."/>
            <person name="Goodwin L."/>
            <person name="Pitluck S."/>
            <person name="Peters L."/>
            <person name="Mikhailova N."/>
            <person name="Teshima H."/>
            <person name="Detter J.C."/>
            <person name="Han C."/>
            <person name="Tapia R."/>
            <person name="Land M."/>
            <person name="Hauser L."/>
            <person name="Kyrpides N."/>
            <person name="Ivanova N."/>
            <person name="Pagani I."/>
            <person name="Dunn J."/>
            <person name="Taghavi S."/>
            <person name="Francis A."/>
            <person name="van der Lelie D."/>
            <person name="Woyke T."/>
        </authorList>
    </citation>
    <scope>NUCLEOTIDE SEQUENCE [LARGE SCALE GENOMIC DNA]</scope>
    <source>
        <strain evidence="1 2">BC1</strain>
    </source>
</reference>
<dbReference type="RefSeq" id="WP_015615688.1">
    <property type="nucleotide sequence ID" value="NC_021182.1"/>
</dbReference>
<dbReference type="HOGENOM" id="CLU_3006163_0_0_9"/>
<proteinExistence type="predicted"/>
<evidence type="ECO:0000313" key="2">
    <source>
        <dbReference type="Proteomes" id="UP000013523"/>
    </source>
</evidence>
<name>R4K2Q2_CLOPA</name>